<dbReference type="EMBL" id="BAAATD010000026">
    <property type="protein sequence ID" value="GAA2638787.1"/>
    <property type="molecule type" value="Genomic_DNA"/>
</dbReference>
<gene>
    <name evidence="1" type="ORF">GCM10010411_93560</name>
</gene>
<protein>
    <submittedName>
        <fullName evidence="1">Uncharacterized protein</fullName>
    </submittedName>
</protein>
<dbReference type="RefSeq" id="WP_344549261.1">
    <property type="nucleotide sequence ID" value="NZ_BAAATD010000026.1"/>
</dbReference>
<keyword evidence="2" id="KW-1185">Reference proteome</keyword>
<proteinExistence type="predicted"/>
<reference evidence="1 2" key="1">
    <citation type="journal article" date="2019" name="Int. J. Syst. Evol. Microbiol.">
        <title>The Global Catalogue of Microorganisms (GCM) 10K type strain sequencing project: providing services to taxonomists for standard genome sequencing and annotation.</title>
        <authorList>
            <consortium name="The Broad Institute Genomics Platform"/>
            <consortium name="The Broad Institute Genome Sequencing Center for Infectious Disease"/>
            <person name="Wu L."/>
            <person name="Ma J."/>
        </authorList>
    </citation>
    <scope>NUCLEOTIDE SEQUENCE [LARGE SCALE GENOMIC DNA]</scope>
    <source>
        <strain evidence="1 2">JCM 6833</strain>
    </source>
</reference>
<organism evidence="1 2">
    <name type="scientific">Actinomadura fulvescens</name>
    <dbReference type="NCBI Taxonomy" id="46160"/>
    <lineage>
        <taxon>Bacteria</taxon>
        <taxon>Bacillati</taxon>
        <taxon>Actinomycetota</taxon>
        <taxon>Actinomycetes</taxon>
        <taxon>Streptosporangiales</taxon>
        <taxon>Thermomonosporaceae</taxon>
        <taxon>Actinomadura</taxon>
    </lineage>
</organism>
<evidence type="ECO:0000313" key="1">
    <source>
        <dbReference type="EMBL" id="GAA2638787.1"/>
    </source>
</evidence>
<dbReference type="Proteomes" id="UP001501509">
    <property type="component" value="Unassembled WGS sequence"/>
</dbReference>
<comment type="caution">
    <text evidence="1">The sequence shown here is derived from an EMBL/GenBank/DDBJ whole genome shotgun (WGS) entry which is preliminary data.</text>
</comment>
<sequence length="95" mass="10191">MSFERRRLDELSETLRRDGGVAVEPFGIGVLGLTVAQRMKVACHPQPWDGPLYFCVPGSDGGGPCRILGRAEQVTEVAGVVLRLVRSEPGRGDAA</sequence>
<evidence type="ECO:0000313" key="2">
    <source>
        <dbReference type="Proteomes" id="UP001501509"/>
    </source>
</evidence>
<name>A0ABN3QYQ0_9ACTN</name>
<accession>A0ABN3QYQ0</accession>